<dbReference type="InterPro" id="IPR029069">
    <property type="entry name" value="HotDog_dom_sf"/>
</dbReference>
<reference evidence="5" key="1">
    <citation type="submission" date="2021-03" db="EMBL/GenBank/DDBJ databases">
        <title>Antimicrobial resistance genes in bacteria isolated from Japanese honey, and their potential for conferring macrolide and lincosamide resistance in the American foulbrood pathogen Paenibacillus larvae.</title>
        <authorList>
            <person name="Okamoto M."/>
            <person name="Kumagai M."/>
            <person name="Kanamori H."/>
            <person name="Takamatsu D."/>
        </authorList>
    </citation>
    <scope>NUCLEOTIDE SEQUENCE</scope>
    <source>
        <strain evidence="5">J40TS1</strain>
    </source>
</reference>
<dbReference type="CDD" id="cd03442">
    <property type="entry name" value="BFIT_BACH"/>
    <property type="match status" value="1"/>
</dbReference>
<sequence length="167" mass="18850">MDKKKPQDSLTLMTQLIFPSDTNHYDTMFGGRLIEYMDKAAAIAAMRHARTRAVTASMDSIDFLTPIMVGEVIEVKAFVSWTHRSSMEIYVSVTSENLLSGEKKNNAQAFFTFVALGENGRPTPIAEIEPATAFEKKLFADAPERYAQRKKRKQERLMEAEGPEPQQ</sequence>
<feature type="domain" description="HotDog ACOT-type" evidence="4">
    <location>
        <begin position="7"/>
        <end position="119"/>
    </location>
</feature>
<dbReference type="PANTHER" id="PTHR11049:SF24">
    <property type="entry name" value="CYTOSOLIC ACYL COENZYME A THIOESTER HYDROLASE"/>
    <property type="match status" value="1"/>
</dbReference>
<organism evidence="5 6">
    <name type="scientific">Paenibacillus montaniterrae</name>
    <dbReference type="NCBI Taxonomy" id="429341"/>
    <lineage>
        <taxon>Bacteria</taxon>
        <taxon>Bacillati</taxon>
        <taxon>Bacillota</taxon>
        <taxon>Bacilli</taxon>
        <taxon>Bacillales</taxon>
        <taxon>Paenibacillaceae</taxon>
        <taxon>Paenibacillus</taxon>
    </lineage>
</organism>
<dbReference type="InterPro" id="IPR040170">
    <property type="entry name" value="Cytosol_ACT"/>
</dbReference>
<name>A0A919YIC0_9BACL</name>
<dbReference type="GO" id="GO:0052816">
    <property type="term" value="F:long-chain fatty acyl-CoA hydrolase activity"/>
    <property type="evidence" value="ECO:0007669"/>
    <property type="project" value="TreeGrafter"/>
</dbReference>
<keyword evidence="2 3" id="KW-0378">Hydrolase</keyword>
<keyword evidence="6" id="KW-1185">Reference proteome</keyword>
<evidence type="ECO:0000256" key="3">
    <source>
        <dbReference type="PROSITE-ProRule" id="PRU01106"/>
    </source>
</evidence>
<dbReference type="PROSITE" id="PS51770">
    <property type="entry name" value="HOTDOG_ACOT"/>
    <property type="match status" value="1"/>
</dbReference>
<gene>
    <name evidence="5" type="ORF">J40TS1_05390</name>
</gene>
<evidence type="ECO:0000313" key="6">
    <source>
        <dbReference type="Proteomes" id="UP000683139"/>
    </source>
</evidence>
<evidence type="ECO:0000259" key="4">
    <source>
        <dbReference type="PROSITE" id="PS51770"/>
    </source>
</evidence>
<comment type="caution">
    <text evidence="5">The sequence shown here is derived from an EMBL/GenBank/DDBJ whole genome shotgun (WGS) entry which is preliminary data.</text>
</comment>
<dbReference type="GO" id="GO:0006637">
    <property type="term" value="P:acyl-CoA metabolic process"/>
    <property type="evidence" value="ECO:0007669"/>
    <property type="project" value="TreeGrafter"/>
</dbReference>
<dbReference type="PANTHER" id="PTHR11049">
    <property type="entry name" value="ACYL COENZYME A THIOESTER HYDROLASE"/>
    <property type="match status" value="1"/>
</dbReference>
<dbReference type="Proteomes" id="UP000683139">
    <property type="component" value="Unassembled WGS sequence"/>
</dbReference>
<proteinExistence type="inferred from homology"/>
<dbReference type="Pfam" id="PF03061">
    <property type="entry name" value="4HBT"/>
    <property type="match status" value="1"/>
</dbReference>
<dbReference type="GO" id="GO:0009062">
    <property type="term" value="P:fatty acid catabolic process"/>
    <property type="evidence" value="ECO:0007669"/>
    <property type="project" value="TreeGrafter"/>
</dbReference>
<dbReference type="InterPro" id="IPR006683">
    <property type="entry name" value="Thioestr_dom"/>
</dbReference>
<evidence type="ECO:0000256" key="1">
    <source>
        <dbReference type="ARBA" id="ARBA00010458"/>
    </source>
</evidence>
<comment type="similarity">
    <text evidence="1">Belongs to the acyl coenzyme A hydrolase family.</text>
</comment>
<evidence type="ECO:0000313" key="5">
    <source>
        <dbReference type="EMBL" id="GIP14897.1"/>
    </source>
</evidence>
<dbReference type="GO" id="GO:0005829">
    <property type="term" value="C:cytosol"/>
    <property type="evidence" value="ECO:0007669"/>
    <property type="project" value="TreeGrafter"/>
</dbReference>
<dbReference type="EMBL" id="BOSE01000001">
    <property type="protein sequence ID" value="GIP14897.1"/>
    <property type="molecule type" value="Genomic_DNA"/>
</dbReference>
<dbReference type="Gene3D" id="3.10.129.10">
    <property type="entry name" value="Hotdog Thioesterase"/>
    <property type="match status" value="1"/>
</dbReference>
<dbReference type="InterPro" id="IPR033120">
    <property type="entry name" value="HOTDOG_ACOT"/>
</dbReference>
<dbReference type="AlphaFoldDB" id="A0A919YIC0"/>
<accession>A0A919YIC0</accession>
<protein>
    <submittedName>
        <fullName evidence="5">Acyl-CoA thioesterase</fullName>
    </submittedName>
</protein>
<evidence type="ECO:0000256" key="2">
    <source>
        <dbReference type="ARBA" id="ARBA00022801"/>
    </source>
</evidence>
<dbReference type="RefSeq" id="WP_213513079.1">
    <property type="nucleotide sequence ID" value="NZ_BOSE01000001.1"/>
</dbReference>
<dbReference type="SUPFAM" id="SSF54637">
    <property type="entry name" value="Thioesterase/thiol ester dehydrase-isomerase"/>
    <property type="match status" value="1"/>
</dbReference>